<keyword evidence="3 5" id="KW-0408">Iron</keyword>
<evidence type="ECO:0000256" key="1">
    <source>
        <dbReference type="ARBA" id="ARBA00022617"/>
    </source>
</evidence>
<sequence length="163" mass="17366">MIRRIVRALPVVIGLALYSAHGAAQAPRFYNLIEGTPLDFNGLKETETEQVKAFKGNGKNPYAGNDAAIKKGENLYATACSGCHGHHAEGKLGPGLNDDYWTYKQAATDAGLFSAIYGGLSGSMGPQRNRMTQDEILLVMAWLRSINKGGSPTASAAQPAKAR</sequence>
<dbReference type="InterPro" id="IPR009153">
    <property type="entry name" value="Cyt_cL"/>
</dbReference>
<keyword evidence="9" id="KW-1185">Reference proteome</keyword>
<evidence type="ECO:0000313" key="9">
    <source>
        <dbReference type="Proteomes" id="UP001336250"/>
    </source>
</evidence>
<name>A0AAW9Q253_9BURK</name>
<dbReference type="RefSeq" id="WP_332288373.1">
    <property type="nucleotide sequence ID" value="NZ_JAZIBG010000017.1"/>
</dbReference>
<dbReference type="InterPro" id="IPR009056">
    <property type="entry name" value="Cyt_c-like_dom"/>
</dbReference>
<evidence type="ECO:0000256" key="4">
    <source>
        <dbReference type="PIRSR" id="PIRSR000008-1"/>
    </source>
</evidence>
<dbReference type="PIRSF" id="PIRSF000008">
    <property type="entry name" value="Cytochrome_c551i"/>
    <property type="match status" value="1"/>
</dbReference>
<dbReference type="EMBL" id="JAZIBG010000017">
    <property type="protein sequence ID" value="MEF7613434.1"/>
    <property type="molecule type" value="Genomic_DNA"/>
</dbReference>
<dbReference type="PROSITE" id="PS51007">
    <property type="entry name" value="CYTC"/>
    <property type="match status" value="1"/>
</dbReference>
<feature type="chain" id="PRO_5044027098" evidence="6">
    <location>
        <begin position="27"/>
        <end position="163"/>
    </location>
</feature>
<dbReference type="PANTHER" id="PTHR33751">
    <property type="entry name" value="CBB3-TYPE CYTOCHROME C OXIDASE SUBUNIT FIXP"/>
    <property type="match status" value="1"/>
</dbReference>
<dbReference type="Gene3D" id="1.10.760.10">
    <property type="entry name" value="Cytochrome c-like domain"/>
    <property type="match status" value="1"/>
</dbReference>
<feature type="binding site" description="covalent" evidence="4">
    <location>
        <position position="83"/>
    </location>
    <ligand>
        <name>heme c</name>
        <dbReference type="ChEBI" id="CHEBI:61717"/>
    </ligand>
</feature>
<keyword evidence="6" id="KW-0732">Signal</keyword>
<dbReference type="SUPFAM" id="SSF46626">
    <property type="entry name" value="Cytochrome c"/>
    <property type="match status" value="1"/>
</dbReference>
<evidence type="ECO:0000256" key="3">
    <source>
        <dbReference type="ARBA" id="ARBA00023004"/>
    </source>
</evidence>
<dbReference type="GO" id="GO:0042597">
    <property type="term" value="C:periplasmic space"/>
    <property type="evidence" value="ECO:0007669"/>
    <property type="project" value="InterPro"/>
</dbReference>
<dbReference type="InterPro" id="IPR036909">
    <property type="entry name" value="Cyt_c-like_dom_sf"/>
</dbReference>
<keyword evidence="1 4" id="KW-0349">Heme</keyword>
<organism evidence="8 9">
    <name type="scientific">Aquincola agrisoli</name>
    <dbReference type="NCBI Taxonomy" id="3119538"/>
    <lineage>
        <taxon>Bacteria</taxon>
        <taxon>Pseudomonadati</taxon>
        <taxon>Pseudomonadota</taxon>
        <taxon>Betaproteobacteria</taxon>
        <taxon>Burkholderiales</taxon>
        <taxon>Sphaerotilaceae</taxon>
        <taxon>Aquincola</taxon>
    </lineage>
</organism>
<feature type="binding site" description="axial binding residue" evidence="5">
    <location>
        <position position="84"/>
    </location>
    <ligand>
        <name>heme c</name>
        <dbReference type="ChEBI" id="CHEBI:61717"/>
    </ligand>
    <ligandPart>
        <name>Fe</name>
        <dbReference type="ChEBI" id="CHEBI:18248"/>
    </ligandPart>
</feature>
<comment type="PTM">
    <text evidence="4">Binds 1 heme c group covalently per subunit.</text>
</comment>
<evidence type="ECO:0000259" key="7">
    <source>
        <dbReference type="PROSITE" id="PS51007"/>
    </source>
</evidence>
<dbReference type="GO" id="GO:0005506">
    <property type="term" value="F:iron ion binding"/>
    <property type="evidence" value="ECO:0007669"/>
    <property type="project" value="InterPro"/>
</dbReference>
<evidence type="ECO:0000313" key="8">
    <source>
        <dbReference type="EMBL" id="MEF7613434.1"/>
    </source>
</evidence>
<gene>
    <name evidence="8" type="primary">moxG</name>
    <name evidence="8" type="ORF">V4F39_05875</name>
</gene>
<dbReference type="AlphaFoldDB" id="A0AAW9Q253"/>
<reference evidence="8 9" key="1">
    <citation type="submission" date="2024-02" db="EMBL/GenBank/DDBJ databases">
        <title>Genome sequence of Aquincola sp. MAHUQ-54.</title>
        <authorList>
            <person name="Huq M.A."/>
        </authorList>
    </citation>
    <scope>NUCLEOTIDE SEQUENCE [LARGE SCALE GENOMIC DNA]</scope>
    <source>
        <strain evidence="8 9">MAHUQ-54</strain>
    </source>
</reference>
<keyword evidence="2 5" id="KW-0479">Metal-binding</keyword>
<evidence type="ECO:0000256" key="6">
    <source>
        <dbReference type="SAM" id="SignalP"/>
    </source>
</evidence>
<dbReference type="InterPro" id="IPR050597">
    <property type="entry name" value="Cytochrome_c_Oxidase_Subunit"/>
</dbReference>
<dbReference type="NCBIfam" id="TIGR03872">
    <property type="entry name" value="cytochrome_MoxG"/>
    <property type="match status" value="1"/>
</dbReference>
<evidence type="ECO:0000256" key="2">
    <source>
        <dbReference type="ARBA" id="ARBA00022723"/>
    </source>
</evidence>
<protein>
    <submittedName>
        <fullName evidence="8">Cytochrome c(L), periplasmic</fullName>
    </submittedName>
</protein>
<accession>A0AAW9Q253</accession>
<comment type="caution">
    <text evidence="8">The sequence shown here is derived from an EMBL/GenBank/DDBJ whole genome shotgun (WGS) entry which is preliminary data.</text>
</comment>
<dbReference type="Proteomes" id="UP001336250">
    <property type="component" value="Unassembled WGS sequence"/>
</dbReference>
<feature type="signal peptide" evidence="6">
    <location>
        <begin position="1"/>
        <end position="26"/>
    </location>
</feature>
<feature type="binding site" description="covalent" evidence="4">
    <location>
        <position position="80"/>
    </location>
    <ligand>
        <name>heme c</name>
        <dbReference type="ChEBI" id="CHEBI:61717"/>
    </ligand>
</feature>
<dbReference type="GO" id="GO:0020037">
    <property type="term" value="F:heme binding"/>
    <property type="evidence" value="ECO:0007669"/>
    <property type="project" value="InterPro"/>
</dbReference>
<feature type="domain" description="Cytochrome c" evidence="7">
    <location>
        <begin position="67"/>
        <end position="147"/>
    </location>
</feature>
<dbReference type="PANTHER" id="PTHR33751:SF1">
    <property type="entry name" value="CBB3-TYPE CYTOCHROME C OXIDASE SUBUNIT FIXP"/>
    <property type="match status" value="1"/>
</dbReference>
<dbReference type="Pfam" id="PF13442">
    <property type="entry name" value="Cytochrome_CBB3"/>
    <property type="match status" value="1"/>
</dbReference>
<dbReference type="GO" id="GO:0009055">
    <property type="term" value="F:electron transfer activity"/>
    <property type="evidence" value="ECO:0007669"/>
    <property type="project" value="InterPro"/>
</dbReference>
<evidence type="ECO:0000256" key="5">
    <source>
        <dbReference type="PIRSR" id="PIRSR000008-2"/>
    </source>
</evidence>
<proteinExistence type="predicted"/>